<dbReference type="GO" id="GO:0003924">
    <property type="term" value="F:GTPase activity"/>
    <property type="evidence" value="ECO:0007669"/>
    <property type="project" value="InterPro"/>
</dbReference>
<organism evidence="2 3">
    <name type="scientific">Blepharisma stoltei</name>
    <dbReference type="NCBI Taxonomy" id="1481888"/>
    <lineage>
        <taxon>Eukaryota</taxon>
        <taxon>Sar</taxon>
        <taxon>Alveolata</taxon>
        <taxon>Ciliophora</taxon>
        <taxon>Postciliodesmatophora</taxon>
        <taxon>Heterotrichea</taxon>
        <taxon>Heterotrichida</taxon>
        <taxon>Blepharismidae</taxon>
        <taxon>Blepharisma</taxon>
    </lineage>
</organism>
<comment type="similarity">
    <text evidence="1">Belongs to the small GTPase superfamily. Rab family.</text>
</comment>
<dbReference type="PROSITE" id="PS51419">
    <property type="entry name" value="RAB"/>
    <property type="match status" value="1"/>
</dbReference>
<dbReference type="InterPro" id="IPR005225">
    <property type="entry name" value="Small_GTP-bd"/>
</dbReference>
<gene>
    <name evidence="2" type="ORF">BSTOLATCC_MIC25113</name>
</gene>
<name>A0AAU9IYA8_9CILI</name>
<reference evidence="2" key="1">
    <citation type="submission" date="2021-09" db="EMBL/GenBank/DDBJ databases">
        <authorList>
            <consortium name="AG Swart"/>
            <person name="Singh M."/>
            <person name="Singh A."/>
            <person name="Seah K."/>
            <person name="Emmerich C."/>
        </authorList>
    </citation>
    <scope>NUCLEOTIDE SEQUENCE</scope>
    <source>
        <strain evidence="2">ATCC30299</strain>
    </source>
</reference>
<dbReference type="FunFam" id="3.40.50.300:FF:001447">
    <property type="entry name" value="Ras-related protein Rab-1B"/>
    <property type="match status" value="1"/>
</dbReference>
<evidence type="ECO:0000256" key="1">
    <source>
        <dbReference type="ARBA" id="ARBA00006270"/>
    </source>
</evidence>
<dbReference type="InterPro" id="IPR050209">
    <property type="entry name" value="Rab_GTPases_membrane_traffic"/>
</dbReference>
<dbReference type="InterPro" id="IPR001806">
    <property type="entry name" value="Small_GTPase"/>
</dbReference>
<dbReference type="SUPFAM" id="SSF52540">
    <property type="entry name" value="P-loop containing nucleoside triphosphate hydrolases"/>
    <property type="match status" value="1"/>
</dbReference>
<dbReference type="EMBL" id="CAJZBQ010000024">
    <property type="protein sequence ID" value="CAG9319868.1"/>
    <property type="molecule type" value="Genomic_DNA"/>
</dbReference>
<dbReference type="SMART" id="SM00175">
    <property type="entry name" value="RAB"/>
    <property type="match status" value="1"/>
</dbReference>
<comment type="caution">
    <text evidence="2">The sequence shown here is derived from an EMBL/GenBank/DDBJ whole genome shotgun (WGS) entry which is preliminary data.</text>
</comment>
<dbReference type="SMART" id="SM00173">
    <property type="entry name" value="RAS"/>
    <property type="match status" value="1"/>
</dbReference>
<dbReference type="InterPro" id="IPR027417">
    <property type="entry name" value="P-loop_NTPase"/>
</dbReference>
<dbReference type="GO" id="GO:0005525">
    <property type="term" value="F:GTP binding"/>
    <property type="evidence" value="ECO:0007669"/>
    <property type="project" value="InterPro"/>
</dbReference>
<dbReference type="Gene3D" id="3.40.50.300">
    <property type="entry name" value="P-loop containing nucleotide triphosphate hydrolases"/>
    <property type="match status" value="1"/>
</dbReference>
<protein>
    <submittedName>
        <fullName evidence="2">Uncharacterized protein</fullName>
    </submittedName>
</protein>
<dbReference type="AlphaFoldDB" id="A0AAU9IYA8"/>
<dbReference type="Pfam" id="PF00071">
    <property type="entry name" value="Ras"/>
    <property type="match status" value="1"/>
</dbReference>
<dbReference type="Proteomes" id="UP001162131">
    <property type="component" value="Unassembled WGS sequence"/>
</dbReference>
<evidence type="ECO:0000313" key="3">
    <source>
        <dbReference type="Proteomes" id="UP001162131"/>
    </source>
</evidence>
<dbReference type="PROSITE" id="PS51421">
    <property type="entry name" value="RAS"/>
    <property type="match status" value="1"/>
</dbReference>
<dbReference type="CDD" id="cd00154">
    <property type="entry name" value="Rab"/>
    <property type="match status" value="1"/>
</dbReference>
<sequence length="212" mass="24520">MERTTEKSCKYIYKIVIAGDQKSGKSTLFSRFTKHKSKFKEPQSGVKFENCNFHMSSGENIKFQLWDIIGFKQYRSIIKSHFRRAVGAFIVYDITSENSFNSAKSWLEDLRIAEPDIIISIIGNKIDKDPSLRKISFEQGRTFAQENDAIFAETSARDNLGVNEAFERLFKRVYDVKVEIIKNDVEMSDQSSLISEQIKIEKNTITKNFCCH</sequence>
<proteinExistence type="inferred from homology"/>
<dbReference type="NCBIfam" id="TIGR00231">
    <property type="entry name" value="small_GTP"/>
    <property type="match status" value="1"/>
</dbReference>
<dbReference type="PANTHER" id="PTHR47979">
    <property type="entry name" value="DRAB11-RELATED"/>
    <property type="match status" value="1"/>
</dbReference>
<dbReference type="PRINTS" id="PR00449">
    <property type="entry name" value="RASTRNSFRMNG"/>
</dbReference>
<keyword evidence="3" id="KW-1185">Reference proteome</keyword>
<evidence type="ECO:0000313" key="2">
    <source>
        <dbReference type="EMBL" id="CAG9319868.1"/>
    </source>
</evidence>
<dbReference type="SMART" id="SM00174">
    <property type="entry name" value="RHO"/>
    <property type="match status" value="1"/>
</dbReference>
<accession>A0AAU9IYA8</accession>